<keyword evidence="5" id="KW-1133">Transmembrane helix</keyword>
<evidence type="ECO:0000256" key="4">
    <source>
        <dbReference type="ARBA" id="ARBA00022837"/>
    </source>
</evidence>
<evidence type="ECO:0000256" key="1">
    <source>
        <dbReference type="ARBA" id="ARBA00004613"/>
    </source>
</evidence>
<reference evidence="6 7" key="1">
    <citation type="journal article" date="2016" name="Nat. Commun.">
        <title>Thousands of microbial genomes shed light on interconnected biogeochemical processes in an aquifer system.</title>
        <authorList>
            <person name="Anantharaman K."/>
            <person name="Brown C.T."/>
            <person name="Hug L.A."/>
            <person name="Sharon I."/>
            <person name="Castelle C.J."/>
            <person name="Probst A.J."/>
            <person name="Thomas B.C."/>
            <person name="Singh A."/>
            <person name="Wilkins M.J."/>
            <person name="Karaoz U."/>
            <person name="Brodie E.L."/>
            <person name="Williams K.H."/>
            <person name="Hubbard S.S."/>
            <person name="Banfield J.F."/>
        </authorList>
    </citation>
    <scope>NUCLEOTIDE SEQUENCE [LARGE SCALE GENOMIC DNA]</scope>
</reference>
<protein>
    <recommendedName>
        <fullName evidence="8">Dockerin domain-containing protein</fullName>
    </recommendedName>
</protein>
<evidence type="ECO:0000313" key="6">
    <source>
        <dbReference type="EMBL" id="OGD97529.1"/>
    </source>
</evidence>
<dbReference type="InterPro" id="IPR036439">
    <property type="entry name" value="Dockerin_dom_sf"/>
</dbReference>
<dbReference type="Proteomes" id="UP000176666">
    <property type="component" value="Unassembled WGS sequence"/>
</dbReference>
<keyword evidence="2" id="KW-0964">Secreted</keyword>
<dbReference type="Gene3D" id="1.10.1330.10">
    <property type="entry name" value="Dockerin domain"/>
    <property type="match status" value="1"/>
</dbReference>
<evidence type="ECO:0000256" key="2">
    <source>
        <dbReference type="ARBA" id="ARBA00022525"/>
    </source>
</evidence>
<evidence type="ECO:0008006" key="8">
    <source>
        <dbReference type="Google" id="ProtNLM"/>
    </source>
</evidence>
<dbReference type="AlphaFoldDB" id="A0A1F5H0E2"/>
<organism evidence="6 7">
    <name type="scientific">Candidatus Curtissbacteria bacterium RIFCSPHIGHO2_12_FULL_38_9b</name>
    <dbReference type="NCBI Taxonomy" id="1797720"/>
    <lineage>
        <taxon>Bacteria</taxon>
        <taxon>Candidatus Curtissiibacteriota</taxon>
    </lineage>
</organism>
<dbReference type="GO" id="GO:0000272">
    <property type="term" value="P:polysaccharide catabolic process"/>
    <property type="evidence" value="ECO:0007669"/>
    <property type="project" value="InterPro"/>
</dbReference>
<dbReference type="Pfam" id="PF00404">
    <property type="entry name" value="Dockerin_1"/>
    <property type="match status" value="1"/>
</dbReference>
<feature type="transmembrane region" description="Helical" evidence="5">
    <location>
        <begin position="12"/>
        <end position="35"/>
    </location>
</feature>
<name>A0A1F5H0E2_9BACT</name>
<comment type="caution">
    <text evidence="6">The sequence shown here is derived from an EMBL/GenBank/DDBJ whole genome shotgun (WGS) entry which is preliminary data.</text>
</comment>
<keyword evidence="5" id="KW-0812">Transmembrane</keyword>
<gene>
    <name evidence="6" type="ORF">A3F02_00975</name>
</gene>
<dbReference type="SUPFAM" id="SSF63446">
    <property type="entry name" value="Type I dockerin domain"/>
    <property type="match status" value="1"/>
</dbReference>
<keyword evidence="5" id="KW-0472">Membrane</keyword>
<dbReference type="InterPro" id="IPR002105">
    <property type="entry name" value="Dockerin_1_rpt"/>
</dbReference>
<keyword evidence="4" id="KW-0106">Calcium</keyword>
<evidence type="ECO:0000256" key="5">
    <source>
        <dbReference type="SAM" id="Phobius"/>
    </source>
</evidence>
<keyword evidence="3" id="KW-0732">Signal</keyword>
<accession>A0A1F5H0E2</accession>
<dbReference type="Pfam" id="PF18884">
    <property type="entry name" value="TSP3_bac"/>
    <property type="match status" value="1"/>
</dbReference>
<dbReference type="EMBL" id="MFBJ01000003">
    <property type="protein sequence ID" value="OGD97529.1"/>
    <property type="molecule type" value="Genomic_DNA"/>
</dbReference>
<sequence length="356" mass="38852">MHTSYLSLKKGAIHLIILAAFIVGIVVIASVKILAESPEKPRLFGGSGSVICEKHPSMPGCTIQDQDTDKDGFSDKVENYMGTDPSSACANNNNHAAWPPDFDNNRTVNILDITKLTPPTFNTSQGNDNYKNRYDLNADGTINILDTTIAQSYFNKNCNIPLPSPSIIPLPSPSTIPLPSPSIIPSPSPIAIPEAPPEITCNGNWANIKELGNYADNAISSYNNRLILTTVTPSYEATPGGQKVVAREINPETNFDTNWYQTGFSNSQNSHVLIVQKYPTLYIYGNVGSNNNRTVFKGNYLGVKRWGNWINTGAKNLGRTGPYTTRLNNKIYRFTNIFQSGSATPKAVLQKCSSSS</sequence>
<evidence type="ECO:0000256" key="3">
    <source>
        <dbReference type="ARBA" id="ARBA00022729"/>
    </source>
</evidence>
<dbReference type="GO" id="GO:0004553">
    <property type="term" value="F:hydrolase activity, hydrolyzing O-glycosyl compounds"/>
    <property type="evidence" value="ECO:0007669"/>
    <property type="project" value="InterPro"/>
</dbReference>
<proteinExistence type="predicted"/>
<dbReference type="InterPro" id="IPR059100">
    <property type="entry name" value="TSP3_bac"/>
</dbReference>
<comment type="subcellular location">
    <subcellularLocation>
        <location evidence="1">Secreted</location>
    </subcellularLocation>
</comment>
<evidence type="ECO:0000313" key="7">
    <source>
        <dbReference type="Proteomes" id="UP000176666"/>
    </source>
</evidence>